<dbReference type="PANTHER" id="PTHR21504">
    <property type="entry name" value="IG-LIKE DOMAIN-CONTAINING PROTEIN-RELATED-RELATED"/>
    <property type="match status" value="1"/>
</dbReference>
<dbReference type="GO" id="GO:0006914">
    <property type="term" value="P:autophagy"/>
    <property type="evidence" value="ECO:0007669"/>
    <property type="project" value="InterPro"/>
</dbReference>
<dbReference type="ExpressionAtlas" id="Q9U3E9">
    <property type="expression patterns" value="baseline and differential"/>
</dbReference>
<keyword evidence="2" id="KW-1185">Reference proteome</keyword>
<dbReference type="InterPro" id="IPR039908">
    <property type="entry name" value="Sepa-1"/>
</dbReference>
<accession>Q9U3E9</accession>
<dbReference type="EMBL" id="BX284601">
    <property type="protein sequence ID" value="CAB54249.1"/>
    <property type="molecule type" value="Genomic_DNA"/>
</dbReference>
<proteinExistence type="predicted"/>
<dbReference type="CTD" id="173189"/>
<dbReference type="HOGENOM" id="CLU_2063595_0_0_1"/>
<dbReference type="GeneID" id="173189"/>
<dbReference type="OrthoDB" id="5880650at2759"/>
<evidence type="ECO:0000313" key="1">
    <source>
        <dbReference type="EMBL" id="CAB54249.1"/>
    </source>
</evidence>
<dbReference type="UCSC" id="F44F1.6a">
    <property type="organism name" value="c. elegans"/>
</dbReference>
<reference evidence="1 2" key="1">
    <citation type="journal article" date="1998" name="Science">
        <title>Genome sequence of the nematode C. elegans: a platform for investigating biology.</title>
        <authorList>
            <consortium name="The C. elegans sequencing consortium"/>
            <person name="Sulson J.E."/>
            <person name="Waterston R."/>
        </authorList>
    </citation>
    <scope>NUCLEOTIDE SEQUENCE [LARGE SCALE GENOMIC DNA]</scope>
    <source>
        <strain evidence="1 2">Bristol N2</strain>
    </source>
</reference>
<gene>
    <name evidence="1" type="ORF">CELE_F44F1.6</name>
    <name evidence="1 3" type="ORF">F44F1.6</name>
</gene>
<dbReference type="Proteomes" id="UP000001940">
    <property type="component" value="Chromosome I"/>
</dbReference>
<dbReference type="AGR" id="WB:WBGene00009698"/>
<dbReference type="PIR" id="T22181">
    <property type="entry name" value="T22181"/>
</dbReference>
<organism evidence="1 2">
    <name type="scientific">Caenorhabditis elegans</name>
    <dbReference type="NCBI Taxonomy" id="6239"/>
    <lineage>
        <taxon>Eukaryota</taxon>
        <taxon>Metazoa</taxon>
        <taxon>Ecdysozoa</taxon>
        <taxon>Nematoda</taxon>
        <taxon>Chromadorea</taxon>
        <taxon>Rhabditida</taxon>
        <taxon>Rhabditina</taxon>
        <taxon>Rhabditomorpha</taxon>
        <taxon>Rhabditoidea</taxon>
        <taxon>Rhabditidae</taxon>
        <taxon>Peloderinae</taxon>
        <taxon>Caenorhabditis</taxon>
    </lineage>
</organism>
<evidence type="ECO:0000313" key="2">
    <source>
        <dbReference type="Proteomes" id="UP000001940"/>
    </source>
</evidence>
<sequence>MSVSSEISASKLPYVRIPGSKPVPRLLKWTIFKCSFMKIRTIGLHHPDGRLYFFEFCQGKDTFVPHVCSACLPIITEKDLFPDYIVWAEEIEDYVIFAFSSMSNKMEQVGLQSRRCYNR</sequence>
<dbReference type="RefSeq" id="NP_493330.1">
    <property type="nucleotide sequence ID" value="NM_060929.3"/>
</dbReference>
<protein>
    <submittedName>
        <fullName evidence="1">PH_RBD domain-containing protein</fullName>
    </submittedName>
</protein>
<evidence type="ECO:0000313" key="3">
    <source>
        <dbReference type="WormBase" id="F44F1.6b"/>
    </source>
</evidence>
<dbReference type="PANTHER" id="PTHR21504:SF1">
    <property type="entry name" value="IG-LIKE DOMAIN-CONTAINING PROTEIN-RELATED"/>
    <property type="match status" value="1"/>
</dbReference>
<name>Q9U3E9_CAEEL</name>
<dbReference type="Bgee" id="WBGene00009698">
    <property type="expression patterns" value="Expressed in pharyngeal muscle cell (C elegans) and 3 other cell types or tissues"/>
</dbReference>
<dbReference type="AlphaFoldDB" id="Q9U3E9"/>
<dbReference type="WormBase" id="F44F1.6b">
    <property type="protein sequence ID" value="CE23729"/>
    <property type="gene ID" value="WBGene00009698"/>
</dbReference>